<evidence type="ECO:0000256" key="1">
    <source>
        <dbReference type="SAM" id="MobiDB-lite"/>
    </source>
</evidence>
<gene>
    <name evidence="2" type="ORF">J3R30DRAFT_3407621</name>
</gene>
<comment type="caution">
    <text evidence="2">The sequence shown here is derived from an EMBL/GenBank/DDBJ whole genome shotgun (WGS) entry which is preliminary data.</text>
</comment>
<accession>A0A9W9A2X4</accession>
<protein>
    <submittedName>
        <fullName evidence="2">Uncharacterized protein</fullName>
    </submittedName>
</protein>
<organism evidence="2 3">
    <name type="scientific">Lentinula aciculospora</name>
    <dbReference type="NCBI Taxonomy" id="153920"/>
    <lineage>
        <taxon>Eukaryota</taxon>
        <taxon>Fungi</taxon>
        <taxon>Dikarya</taxon>
        <taxon>Basidiomycota</taxon>
        <taxon>Agaricomycotina</taxon>
        <taxon>Agaricomycetes</taxon>
        <taxon>Agaricomycetidae</taxon>
        <taxon>Agaricales</taxon>
        <taxon>Marasmiineae</taxon>
        <taxon>Omphalotaceae</taxon>
        <taxon>Lentinula</taxon>
    </lineage>
</organism>
<feature type="region of interest" description="Disordered" evidence="1">
    <location>
        <begin position="61"/>
        <end position="87"/>
    </location>
</feature>
<proteinExistence type="predicted"/>
<name>A0A9W9A2X4_9AGAR</name>
<evidence type="ECO:0000313" key="2">
    <source>
        <dbReference type="EMBL" id="KAJ4472114.1"/>
    </source>
</evidence>
<evidence type="ECO:0000313" key="3">
    <source>
        <dbReference type="Proteomes" id="UP001150266"/>
    </source>
</evidence>
<reference evidence="2" key="1">
    <citation type="submission" date="2022-08" db="EMBL/GenBank/DDBJ databases">
        <title>A Global Phylogenomic Analysis of the Shiitake Genus Lentinula.</title>
        <authorList>
            <consortium name="DOE Joint Genome Institute"/>
            <person name="Sierra-Patev S."/>
            <person name="Min B."/>
            <person name="Naranjo-Ortiz M."/>
            <person name="Looney B."/>
            <person name="Konkel Z."/>
            <person name="Slot J.C."/>
            <person name="Sakamoto Y."/>
            <person name="Steenwyk J.L."/>
            <person name="Rokas A."/>
            <person name="Carro J."/>
            <person name="Camarero S."/>
            <person name="Ferreira P."/>
            <person name="Molpeceres G."/>
            <person name="Ruiz-Duenas F.J."/>
            <person name="Serrano A."/>
            <person name="Henrissat B."/>
            <person name="Drula E."/>
            <person name="Hughes K.W."/>
            <person name="Mata J.L."/>
            <person name="Ishikawa N.K."/>
            <person name="Vargas-Isla R."/>
            <person name="Ushijima S."/>
            <person name="Smith C.A."/>
            <person name="Ahrendt S."/>
            <person name="Andreopoulos W."/>
            <person name="He G."/>
            <person name="Labutti K."/>
            <person name="Lipzen A."/>
            <person name="Ng V."/>
            <person name="Riley R."/>
            <person name="Sandor L."/>
            <person name="Barry K."/>
            <person name="Martinez A.T."/>
            <person name="Xiao Y."/>
            <person name="Gibbons J.G."/>
            <person name="Terashima K."/>
            <person name="Grigoriev I.V."/>
            <person name="Hibbett D.S."/>
        </authorList>
    </citation>
    <scope>NUCLEOTIDE SEQUENCE</scope>
    <source>
        <strain evidence="2">JLM2183</strain>
    </source>
</reference>
<dbReference type="Proteomes" id="UP001150266">
    <property type="component" value="Unassembled WGS sequence"/>
</dbReference>
<sequence length="182" mass="20941">MSSQKFAQRLKLPPRLQKHLDHWQTDVPKWQHQVYGPLNSYLTIAFPPSMFIVKPQSLLREQSASSPDDNDDDWDEGTTLDSIDSRGQAVTETRSYPDFCVDQYWGADDDSNLKADIIRIIVEVGSRMKSLSDPSSAQFFIRQQLEGYMEVVGPQRWEGSLLGVCSITKWKLFIDIAWLMIR</sequence>
<keyword evidence="3" id="KW-1185">Reference proteome</keyword>
<dbReference type="EMBL" id="JAOTPV010000021">
    <property type="protein sequence ID" value="KAJ4472114.1"/>
    <property type="molecule type" value="Genomic_DNA"/>
</dbReference>
<dbReference type="OrthoDB" id="2977433at2759"/>
<dbReference type="AlphaFoldDB" id="A0A9W9A2X4"/>
<feature type="compositionally biased region" description="Acidic residues" evidence="1">
    <location>
        <begin position="68"/>
        <end position="78"/>
    </location>
</feature>